<evidence type="ECO:0008006" key="4">
    <source>
        <dbReference type="Google" id="ProtNLM"/>
    </source>
</evidence>
<sequence>MAICCILWWLSLVRWQTHSYPCLFYLVTYLYLYSNLANVCTQDIKLRDTSGISKISIITSSIHRTPCGKTRKQKRTQRRLMEYRTTQDTSLPKVRWG</sequence>
<keyword evidence="3" id="KW-1185">Reference proteome</keyword>
<dbReference type="Proteomes" id="UP001610335">
    <property type="component" value="Unassembled WGS sequence"/>
</dbReference>
<reference evidence="2 3" key="1">
    <citation type="submission" date="2024-07" db="EMBL/GenBank/DDBJ databases">
        <title>Section-level genome sequencing and comparative genomics of Aspergillus sections Usti and Cavernicolus.</title>
        <authorList>
            <consortium name="Lawrence Berkeley National Laboratory"/>
            <person name="Nybo J.L."/>
            <person name="Vesth T.C."/>
            <person name="Theobald S."/>
            <person name="Frisvad J.C."/>
            <person name="Larsen T.O."/>
            <person name="Kjaerboelling I."/>
            <person name="Rothschild-Mancinelli K."/>
            <person name="Lyhne E.K."/>
            <person name="Kogle M.E."/>
            <person name="Barry K."/>
            <person name="Clum A."/>
            <person name="Na H."/>
            <person name="Ledsgaard L."/>
            <person name="Lin J."/>
            <person name="Lipzen A."/>
            <person name="Kuo A."/>
            <person name="Riley R."/>
            <person name="Mondo S."/>
            <person name="LaButti K."/>
            <person name="Haridas S."/>
            <person name="Pangalinan J."/>
            <person name="Salamov A.A."/>
            <person name="Simmons B.A."/>
            <person name="Magnuson J.K."/>
            <person name="Chen J."/>
            <person name="Drula E."/>
            <person name="Henrissat B."/>
            <person name="Wiebenga A."/>
            <person name="Lubbers R.J."/>
            <person name="Gomes A.C."/>
            <person name="Makela M.R."/>
            <person name="Stajich J."/>
            <person name="Grigoriev I.V."/>
            <person name="Mortensen U.H."/>
            <person name="De vries R.P."/>
            <person name="Baker S.E."/>
            <person name="Andersen M.R."/>
        </authorList>
    </citation>
    <scope>NUCLEOTIDE SEQUENCE [LARGE SCALE GENOMIC DNA]</scope>
    <source>
        <strain evidence="2 3">CBS 600.67</strain>
    </source>
</reference>
<dbReference type="EMBL" id="JBFXLS010000014">
    <property type="protein sequence ID" value="KAL2829954.1"/>
    <property type="molecule type" value="Genomic_DNA"/>
</dbReference>
<name>A0ABR4IQE2_9EURO</name>
<accession>A0ABR4IQE2</accession>
<evidence type="ECO:0000256" key="1">
    <source>
        <dbReference type="SAM" id="SignalP"/>
    </source>
</evidence>
<feature type="signal peptide" evidence="1">
    <location>
        <begin position="1"/>
        <end position="19"/>
    </location>
</feature>
<proteinExistence type="predicted"/>
<protein>
    <recommendedName>
        <fullName evidence="4">Secreted protein</fullName>
    </recommendedName>
</protein>
<keyword evidence="1" id="KW-0732">Signal</keyword>
<evidence type="ECO:0000313" key="2">
    <source>
        <dbReference type="EMBL" id="KAL2829954.1"/>
    </source>
</evidence>
<gene>
    <name evidence="2" type="ORF">BDW59DRAFT_28750</name>
</gene>
<feature type="chain" id="PRO_5045359838" description="Secreted protein" evidence="1">
    <location>
        <begin position="20"/>
        <end position="97"/>
    </location>
</feature>
<evidence type="ECO:0000313" key="3">
    <source>
        <dbReference type="Proteomes" id="UP001610335"/>
    </source>
</evidence>
<comment type="caution">
    <text evidence="2">The sequence shown here is derived from an EMBL/GenBank/DDBJ whole genome shotgun (WGS) entry which is preliminary data.</text>
</comment>
<organism evidence="2 3">
    <name type="scientific">Aspergillus cavernicola</name>
    <dbReference type="NCBI Taxonomy" id="176166"/>
    <lineage>
        <taxon>Eukaryota</taxon>
        <taxon>Fungi</taxon>
        <taxon>Dikarya</taxon>
        <taxon>Ascomycota</taxon>
        <taxon>Pezizomycotina</taxon>
        <taxon>Eurotiomycetes</taxon>
        <taxon>Eurotiomycetidae</taxon>
        <taxon>Eurotiales</taxon>
        <taxon>Aspergillaceae</taxon>
        <taxon>Aspergillus</taxon>
        <taxon>Aspergillus subgen. Nidulantes</taxon>
    </lineage>
</organism>